<dbReference type="Gene3D" id="3.30.70.120">
    <property type="match status" value="1"/>
</dbReference>
<dbReference type="Pfam" id="PF03091">
    <property type="entry name" value="CutA1"/>
    <property type="match status" value="1"/>
</dbReference>
<dbReference type="InterPro" id="IPR004323">
    <property type="entry name" value="Ion_tolerance_CutA"/>
</dbReference>
<dbReference type="EMBL" id="OJIN01000059">
    <property type="protein sequence ID" value="SPD72739.1"/>
    <property type="molecule type" value="Genomic_DNA"/>
</dbReference>
<dbReference type="InterPro" id="IPR011322">
    <property type="entry name" value="N-reg_PII-like_a/b"/>
</dbReference>
<dbReference type="GO" id="GO:0005507">
    <property type="term" value="F:copper ion binding"/>
    <property type="evidence" value="ECO:0007669"/>
    <property type="project" value="TreeGrafter"/>
</dbReference>
<dbReference type="GO" id="GO:0010038">
    <property type="term" value="P:response to metal ion"/>
    <property type="evidence" value="ECO:0007669"/>
    <property type="project" value="InterPro"/>
</dbReference>
<protein>
    <submittedName>
        <fullName evidence="2">Divalent-cation tolerance protein CutA</fullName>
    </submittedName>
</protein>
<comment type="similarity">
    <text evidence="1">Belongs to the CutA family.</text>
</comment>
<dbReference type="PANTHER" id="PTHR23419:SF8">
    <property type="entry name" value="FI09726P"/>
    <property type="match status" value="1"/>
</dbReference>
<dbReference type="SUPFAM" id="SSF54913">
    <property type="entry name" value="GlnB-like"/>
    <property type="match status" value="1"/>
</dbReference>
<dbReference type="InterPro" id="IPR015867">
    <property type="entry name" value="N-reg_PII/ATP_PRibTrfase_C"/>
</dbReference>
<sequence>MKANVVYITAGSIEEARKIGKELVSNRLAAGANIIEDIQSFYWWEGEIHDEREAIVIAKTREDLVPKLIEKVKSLHSYQCPCIVSLPILDGHRPFLDWIEAETRDV</sequence>
<evidence type="ECO:0000256" key="1">
    <source>
        <dbReference type="ARBA" id="ARBA00010169"/>
    </source>
</evidence>
<accession>A0A445MTK9</accession>
<proteinExistence type="inferred from homology"/>
<reference evidence="2" key="1">
    <citation type="submission" date="2018-01" db="EMBL/GenBank/DDBJ databases">
        <authorList>
            <person name="Regsiter A."/>
            <person name="William W."/>
        </authorList>
    </citation>
    <scope>NUCLEOTIDE SEQUENCE</scope>
    <source>
        <strain evidence="2">TRIP AH-1</strain>
    </source>
</reference>
<organism evidence="2">
    <name type="scientific">uncultured Desulfobacterium sp</name>
    <dbReference type="NCBI Taxonomy" id="201089"/>
    <lineage>
        <taxon>Bacteria</taxon>
        <taxon>Pseudomonadati</taxon>
        <taxon>Thermodesulfobacteriota</taxon>
        <taxon>Desulfobacteria</taxon>
        <taxon>Desulfobacterales</taxon>
        <taxon>Desulfobacteriaceae</taxon>
        <taxon>Desulfobacterium</taxon>
        <taxon>environmental samples</taxon>
    </lineage>
</organism>
<dbReference type="PANTHER" id="PTHR23419">
    <property type="entry name" value="DIVALENT CATION TOLERANCE CUTA-RELATED"/>
    <property type="match status" value="1"/>
</dbReference>
<name>A0A445MTK9_9BACT</name>
<gene>
    <name evidence="2" type="primary">cutA</name>
    <name evidence="2" type="ORF">PITCH_A1510028</name>
</gene>
<dbReference type="AlphaFoldDB" id="A0A445MTK9"/>
<evidence type="ECO:0000313" key="2">
    <source>
        <dbReference type="EMBL" id="SPD72739.1"/>
    </source>
</evidence>